<dbReference type="HOGENOM" id="CLU_2133378_0_0_1"/>
<dbReference type="InParanoid" id="D6RLE8"/>
<dbReference type="KEGG" id="cci:CC1G_14257"/>
<evidence type="ECO:0000313" key="2">
    <source>
        <dbReference type="Proteomes" id="UP000001861"/>
    </source>
</evidence>
<accession>D6RLE8</accession>
<proteinExistence type="predicted"/>
<keyword evidence="2" id="KW-1185">Reference proteome</keyword>
<dbReference type="EMBL" id="AACS02000003">
    <property type="protein sequence ID" value="EFI28232.1"/>
    <property type="molecule type" value="Genomic_DNA"/>
</dbReference>
<sequence length="113" mass="12074">MAHGFAKTALTGFGRSACGKVPACVMTGAKRGLHSAFLGPTGTNCGHRLRERGVRDLYAVREGNESRPQALREPTQLVVVIRTESLYSSHFGLKTGQSLHAGRSSAAGTQKRH</sequence>
<name>D6RLE8_COPC7</name>
<dbReference type="VEuPathDB" id="FungiDB:CC1G_14257"/>
<organism evidence="1 2">
    <name type="scientific">Coprinopsis cinerea (strain Okayama-7 / 130 / ATCC MYA-4618 / FGSC 9003)</name>
    <name type="common">Inky cap fungus</name>
    <name type="synonym">Hormographiella aspergillata</name>
    <dbReference type="NCBI Taxonomy" id="240176"/>
    <lineage>
        <taxon>Eukaryota</taxon>
        <taxon>Fungi</taxon>
        <taxon>Dikarya</taxon>
        <taxon>Basidiomycota</taxon>
        <taxon>Agaricomycotina</taxon>
        <taxon>Agaricomycetes</taxon>
        <taxon>Agaricomycetidae</taxon>
        <taxon>Agaricales</taxon>
        <taxon>Agaricineae</taxon>
        <taxon>Psathyrellaceae</taxon>
        <taxon>Coprinopsis</taxon>
    </lineage>
</organism>
<reference evidence="1 2" key="1">
    <citation type="journal article" date="2010" name="Proc. Natl. Acad. Sci. U.S.A.">
        <title>Insights into evolution of multicellular fungi from the assembled chromosomes of the mushroom Coprinopsis cinerea (Coprinus cinereus).</title>
        <authorList>
            <person name="Stajich J.E."/>
            <person name="Wilke S.K."/>
            <person name="Ahren D."/>
            <person name="Au C.H."/>
            <person name="Birren B.W."/>
            <person name="Borodovsky M."/>
            <person name="Burns C."/>
            <person name="Canback B."/>
            <person name="Casselton L.A."/>
            <person name="Cheng C.K."/>
            <person name="Deng J."/>
            <person name="Dietrich F.S."/>
            <person name="Fargo D.C."/>
            <person name="Farman M.L."/>
            <person name="Gathman A.C."/>
            <person name="Goldberg J."/>
            <person name="Guigo R."/>
            <person name="Hoegger P.J."/>
            <person name="Hooker J.B."/>
            <person name="Huggins A."/>
            <person name="James T.Y."/>
            <person name="Kamada T."/>
            <person name="Kilaru S."/>
            <person name="Kodira C."/>
            <person name="Kues U."/>
            <person name="Kupfer D."/>
            <person name="Kwan H.S."/>
            <person name="Lomsadze A."/>
            <person name="Li W."/>
            <person name="Lilly W.W."/>
            <person name="Ma L.J."/>
            <person name="Mackey A.J."/>
            <person name="Manning G."/>
            <person name="Martin F."/>
            <person name="Muraguchi H."/>
            <person name="Natvig D.O."/>
            <person name="Palmerini H."/>
            <person name="Ramesh M.A."/>
            <person name="Rehmeyer C.J."/>
            <person name="Roe B.A."/>
            <person name="Shenoy N."/>
            <person name="Stanke M."/>
            <person name="Ter-Hovhannisyan V."/>
            <person name="Tunlid A."/>
            <person name="Velagapudi R."/>
            <person name="Vision T.J."/>
            <person name="Zeng Q."/>
            <person name="Zolan M.E."/>
            <person name="Pukkila P.J."/>
        </authorList>
    </citation>
    <scope>NUCLEOTIDE SEQUENCE [LARGE SCALE GENOMIC DNA]</scope>
    <source>
        <strain evidence="2">Okayama-7 / 130 / ATCC MYA-4618 / FGSC 9003</strain>
    </source>
</reference>
<dbReference type="AlphaFoldDB" id="D6RLE8"/>
<dbReference type="GeneID" id="9379366"/>
<comment type="caution">
    <text evidence="1">The sequence shown here is derived from an EMBL/GenBank/DDBJ whole genome shotgun (WGS) entry which is preliminary data.</text>
</comment>
<protein>
    <submittedName>
        <fullName evidence="1">Uncharacterized protein</fullName>
    </submittedName>
</protein>
<gene>
    <name evidence="1" type="ORF">CC1G_14257</name>
</gene>
<evidence type="ECO:0000313" key="1">
    <source>
        <dbReference type="EMBL" id="EFI28232.1"/>
    </source>
</evidence>
<dbReference type="RefSeq" id="XP_002911726.1">
    <property type="nucleotide sequence ID" value="XM_002911680.1"/>
</dbReference>
<dbReference type="Proteomes" id="UP000001861">
    <property type="component" value="Unassembled WGS sequence"/>
</dbReference>